<accession>A0A2P7SM80</accession>
<feature type="modified residue" description="4-aspartylphosphate" evidence="6">
    <location>
        <position position="69"/>
    </location>
</feature>
<dbReference type="Pfam" id="PF00486">
    <property type="entry name" value="Trans_reg_C"/>
    <property type="match status" value="1"/>
</dbReference>
<dbReference type="Pfam" id="PF00072">
    <property type="entry name" value="Response_reg"/>
    <property type="match status" value="1"/>
</dbReference>
<gene>
    <name evidence="10" type="ORF">C7I85_00020</name>
</gene>
<evidence type="ECO:0000256" key="1">
    <source>
        <dbReference type="ARBA" id="ARBA00022553"/>
    </source>
</evidence>
<dbReference type="InterPro" id="IPR039420">
    <property type="entry name" value="WalR-like"/>
</dbReference>
<evidence type="ECO:0000313" key="10">
    <source>
        <dbReference type="EMBL" id="PSJ63563.1"/>
    </source>
</evidence>
<dbReference type="GO" id="GO:0005829">
    <property type="term" value="C:cytosol"/>
    <property type="evidence" value="ECO:0007669"/>
    <property type="project" value="TreeGrafter"/>
</dbReference>
<keyword evidence="2" id="KW-0902">Two-component regulatory system</keyword>
<sequence length="243" mass="25830">MRLGRELGLQIMAEPRPSVLLVEDEVFVQTLLAAYLEKEGVSVTVASTAAEMRAALRLPGQPVDAIALDLGLPDEEGLALLRQLRTRLKVPICITTQDNSATSRAVAAELGVDDYLVKPFHPRQLIASLMTLLGRKSEAGAPVRLEGWSFDSAARVLTNPGGQPVPLTPAEFDVLAALVKAAGRTVSRAHLLDAIASDSSSASSRVVDVIVSSLRRKLGDPARTPRLIVTVPGVGYRLSASPE</sequence>
<evidence type="ECO:0008006" key="12">
    <source>
        <dbReference type="Google" id="ProtNLM"/>
    </source>
</evidence>
<dbReference type="SMART" id="SM00862">
    <property type="entry name" value="Trans_reg_C"/>
    <property type="match status" value="1"/>
</dbReference>
<dbReference type="PANTHER" id="PTHR48111">
    <property type="entry name" value="REGULATOR OF RPOS"/>
    <property type="match status" value="1"/>
</dbReference>
<feature type="domain" description="OmpR/PhoB-type" evidence="9">
    <location>
        <begin position="140"/>
        <end position="240"/>
    </location>
</feature>
<evidence type="ECO:0000256" key="5">
    <source>
        <dbReference type="ARBA" id="ARBA00023163"/>
    </source>
</evidence>
<proteinExistence type="predicted"/>
<dbReference type="SUPFAM" id="SSF52172">
    <property type="entry name" value="CheY-like"/>
    <property type="match status" value="1"/>
</dbReference>
<dbReference type="SMART" id="SM00448">
    <property type="entry name" value="REC"/>
    <property type="match status" value="1"/>
</dbReference>
<dbReference type="PROSITE" id="PS50110">
    <property type="entry name" value="RESPONSE_REGULATORY"/>
    <property type="match status" value="1"/>
</dbReference>
<dbReference type="CDD" id="cd00383">
    <property type="entry name" value="trans_reg_C"/>
    <property type="match status" value="1"/>
</dbReference>
<dbReference type="InterPro" id="IPR001867">
    <property type="entry name" value="OmpR/PhoB-type_DNA-bd"/>
</dbReference>
<evidence type="ECO:0000259" key="8">
    <source>
        <dbReference type="PROSITE" id="PS50110"/>
    </source>
</evidence>
<evidence type="ECO:0000256" key="3">
    <source>
        <dbReference type="ARBA" id="ARBA00023015"/>
    </source>
</evidence>
<dbReference type="Proteomes" id="UP000240653">
    <property type="component" value="Unassembled WGS sequence"/>
</dbReference>
<keyword evidence="11" id="KW-1185">Reference proteome</keyword>
<dbReference type="PANTHER" id="PTHR48111:SF4">
    <property type="entry name" value="DNA-BINDING DUAL TRANSCRIPTIONAL REGULATOR OMPR"/>
    <property type="match status" value="1"/>
</dbReference>
<dbReference type="OrthoDB" id="9802426at2"/>
<dbReference type="InterPro" id="IPR036388">
    <property type="entry name" value="WH-like_DNA-bd_sf"/>
</dbReference>
<feature type="domain" description="Response regulatory" evidence="8">
    <location>
        <begin position="18"/>
        <end position="133"/>
    </location>
</feature>
<dbReference type="InterPro" id="IPR011006">
    <property type="entry name" value="CheY-like_superfamily"/>
</dbReference>
<evidence type="ECO:0000259" key="9">
    <source>
        <dbReference type="PROSITE" id="PS51755"/>
    </source>
</evidence>
<keyword evidence="4 7" id="KW-0238">DNA-binding</keyword>
<dbReference type="AlphaFoldDB" id="A0A2P7SM80"/>
<evidence type="ECO:0000313" key="11">
    <source>
        <dbReference type="Proteomes" id="UP000240653"/>
    </source>
</evidence>
<keyword evidence="3" id="KW-0805">Transcription regulation</keyword>
<dbReference type="PROSITE" id="PS51755">
    <property type="entry name" value="OMPR_PHOB"/>
    <property type="match status" value="1"/>
</dbReference>
<dbReference type="GO" id="GO:0000156">
    <property type="term" value="F:phosphorelay response regulator activity"/>
    <property type="evidence" value="ECO:0007669"/>
    <property type="project" value="TreeGrafter"/>
</dbReference>
<protein>
    <recommendedName>
        <fullName evidence="12">DNA-binding response regulator</fullName>
    </recommendedName>
</protein>
<dbReference type="Gene3D" id="1.10.10.10">
    <property type="entry name" value="Winged helix-like DNA-binding domain superfamily/Winged helix DNA-binding domain"/>
    <property type="match status" value="1"/>
</dbReference>
<dbReference type="InterPro" id="IPR016032">
    <property type="entry name" value="Sig_transdc_resp-reg_C-effctor"/>
</dbReference>
<reference evidence="10 11" key="1">
    <citation type="submission" date="2018-03" db="EMBL/GenBank/DDBJ databases">
        <title>The draft genome of Mesorhizobium soli JCM 19897.</title>
        <authorList>
            <person name="Li L."/>
            <person name="Liu L."/>
            <person name="Liang L."/>
            <person name="Wang T."/>
            <person name="Zhang X."/>
        </authorList>
    </citation>
    <scope>NUCLEOTIDE SEQUENCE [LARGE SCALE GENOMIC DNA]</scope>
    <source>
        <strain evidence="10 11">JCM 19897</strain>
    </source>
</reference>
<keyword evidence="1 6" id="KW-0597">Phosphoprotein</keyword>
<evidence type="ECO:0000256" key="2">
    <source>
        <dbReference type="ARBA" id="ARBA00023012"/>
    </source>
</evidence>
<dbReference type="Gene3D" id="3.40.50.2300">
    <property type="match status" value="1"/>
</dbReference>
<name>A0A2P7SM80_9HYPH</name>
<feature type="DNA-binding region" description="OmpR/PhoB-type" evidence="7">
    <location>
        <begin position="140"/>
        <end position="240"/>
    </location>
</feature>
<keyword evidence="5" id="KW-0804">Transcription</keyword>
<comment type="caution">
    <text evidence="10">The sequence shown here is derived from an EMBL/GenBank/DDBJ whole genome shotgun (WGS) entry which is preliminary data.</text>
</comment>
<evidence type="ECO:0000256" key="6">
    <source>
        <dbReference type="PROSITE-ProRule" id="PRU00169"/>
    </source>
</evidence>
<dbReference type="GO" id="GO:0032993">
    <property type="term" value="C:protein-DNA complex"/>
    <property type="evidence" value="ECO:0007669"/>
    <property type="project" value="TreeGrafter"/>
</dbReference>
<evidence type="ECO:0000256" key="4">
    <source>
        <dbReference type="ARBA" id="ARBA00023125"/>
    </source>
</evidence>
<dbReference type="InterPro" id="IPR001789">
    <property type="entry name" value="Sig_transdc_resp-reg_receiver"/>
</dbReference>
<organism evidence="10 11">
    <name type="scientific">Pseudaminobacter soli</name>
    <name type="common">ex Li et al. 2025</name>
    <dbReference type="NCBI Taxonomy" id="1295366"/>
    <lineage>
        <taxon>Bacteria</taxon>
        <taxon>Pseudomonadati</taxon>
        <taxon>Pseudomonadota</taxon>
        <taxon>Alphaproteobacteria</taxon>
        <taxon>Hyphomicrobiales</taxon>
        <taxon>Phyllobacteriaceae</taxon>
        <taxon>Pseudaminobacter</taxon>
    </lineage>
</organism>
<dbReference type="GO" id="GO:0006355">
    <property type="term" value="P:regulation of DNA-templated transcription"/>
    <property type="evidence" value="ECO:0007669"/>
    <property type="project" value="InterPro"/>
</dbReference>
<dbReference type="RefSeq" id="WP_106721869.1">
    <property type="nucleotide sequence ID" value="NZ_PXYL01000001.1"/>
</dbReference>
<dbReference type="SUPFAM" id="SSF46894">
    <property type="entry name" value="C-terminal effector domain of the bipartite response regulators"/>
    <property type="match status" value="1"/>
</dbReference>
<evidence type="ECO:0000256" key="7">
    <source>
        <dbReference type="PROSITE-ProRule" id="PRU01091"/>
    </source>
</evidence>
<dbReference type="GO" id="GO:0000976">
    <property type="term" value="F:transcription cis-regulatory region binding"/>
    <property type="evidence" value="ECO:0007669"/>
    <property type="project" value="TreeGrafter"/>
</dbReference>
<dbReference type="EMBL" id="PXYL01000001">
    <property type="protein sequence ID" value="PSJ63563.1"/>
    <property type="molecule type" value="Genomic_DNA"/>
</dbReference>